<feature type="domain" description="PIN" evidence="1">
    <location>
        <begin position="3"/>
        <end position="122"/>
    </location>
</feature>
<accession>A0A7W5ZGN3</accession>
<dbReference type="CDD" id="cd09872">
    <property type="entry name" value="PIN_Sll0205-like"/>
    <property type="match status" value="1"/>
</dbReference>
<dbReference type="Proteomes" id="UP000541352">
    <property type="component" value="Unassembled WGS sequence"/>
</dbReference>
<dbReference type="AlphaFoldDB" id="A0A7W5ZGN3"/>
<dbReference type="Gene3D" id="3.40.50.1010">
    <property type="entry name" value="5'-nuclease"/>
    <property type="match status" value="1"/>
</dbReference>
<evidence type="ECO:0000313" key="2">
    <source>
        <dbReference type="EMBL" id="MBB3836200.1"/>
    </source>
</evidence>
<dbReference type="Pfam" id="PF01850">
    <property type="entry name" value="PIN"/>
    <property type="match status" value="1"/>
</dbReference>
<dbReference type="InterPro" id="IPR029060">
    <property type="entry name" value="PIN-like_dom_sf"/>
</dbReference>
<evidence type="ECO:0000259" key="1">
    <source>
        <dbReference type="Pfam" id="PF01850"/>
    </source>
</evidence>
<dbReference type="PANTHER" id="PTHR36173">
    <property type="entry name" value="RIBONUCLEASE VAPC16-RELATED"/>
    <property type="match status" value="1"/>
</dbReference>
<gene>
    <name evidence="2" type="ORF">FHS57_000182</name>
</gene>
<name>A0A7W5ZGN3_9BACT</name>
<keyword evidence="3" id="KW-1185">Reference proteome</keyword>
<protein>
    <submittedName>
        <fullName evidence="2">PIN domain nuclease of toxin-antitoxin system</fullName>
    </submittedName>
</protein>
<sequence length="131" mass="14824">MAYIVDTQIFIWSIISPTKLSDQVKELLQSHQVFVCHISLFEIAIKQKIGKLPELTLSIDDLIHQATIDNFSFLPITASHISSYDTVPLIESHKDPFDRLIIATAIAENLPVISADEKFQLYKKMITLVEA</sequence>
<organism evidence="2 3">
    <name type="scientific">Runella defluvii</name>
    <dbReference type="NCBI Taxonomy" id="370973"/>
    <lineage>
        <taxon>Bacteria</taxon>
        <taxon>Pseudomonadati</taxon>
        <taxon>Bacteroidota</taxon>
        <taxon>Cytophagia</taxon>
        <taxon>Cytophagales</taxon>
        <taxon>Spirosomataceae</taxon>
        <taxon>Runella</taxon>
    </lineage>
</organism>
<evidence type="ECO:0000313" key="3">
    <source>
        <dbReference type="Proteomes" id="UP000541352"/>
    </source>
</evidence>
<reference evidence="2 3" key="1">
    <citation type="submission" date="2020-08" db="EMBL/GenBank/DDBJ databases">
        <title>Genomic Encyclopedia of Type Strains, Phase IV (KMG-IV): sequencing the most valuable type-strain genomes for metagenomic binning, comparative biology and taxonomic classification.</title>
        <authorList>
            <person name="Goeker M."/>
        </authorList>
    </citation>
    <scope>NUCLEOTIDE SEQUENCE [LARGE SCALE GENOMIC DNA]</scope>
    <source>
        <strain evidence="2 3">DSM 17976</strain>
    </source>
</reference>
<dbReference type="EMBL" id="JACIBY010000001">
    <property type="protein sequence ID" value="MBB3836200.1"/>
    <property type="molecule type" value="Genomic_DNA"/>
</dbReference>
<dbReference type="InterPro" id="IPR041705">
    <property type="entry name" value="PIN_Sll0205"/>
</dbReference>
<dbReference type="SUPFAM" id="SSF88723">
    <property type="entry name" value="PIN domain-like"/>
    <property type="match status" value="1"/>
</dbReference>
<dbReference type="RefSeq" id="WP_183970982.1">
    <property type="nucleotide sequence ID" value="NZ_JACIBY010000001.1"/>
</dbReference>
<dbReference type="InterPro" id="IPR052919">
    <property type="entry name" value="TA_system_RNase"/>
</dbReference>
<dbReference type="InterPro" id="IPR002716">
    <property type="entry name" value="PIN_dom"/>
</dbReference>
<comment type="caution">
    <text evidence="2">The sequence shown here is derived from an EMBL/GenBank/DDBJ whole genome shotgun (WGS) entry which is preliminary data.</text>
</comment>
<proteinExistence type="predicted"/>
<dbReference type="PANTHER" id="PTHR36173:SF2">
    <property type="entry name" value="RIBONUCLEASE VAPC16"/>
    <property type="match status" value="1"/>
</dbReference>